<dbReference type="RefSeq" id="WP_116682789.1">
    <property type="nucleotide sequence ID" value="NZ_QURL01000003.1"/>
</dbReference>
<accession>A0A371X572</accession>
<name>A0A371X572_9HYPH</name>
<protein>
    <submittedName>
        <fullName evidence="1">Uncharacterized protein</fullName>
    </submittedName>
</protein>
<dbReference type="AlphaFoldDB" id="A0A371X572"/>
<dbReference type="InterPro" id="IPR053913">
    <property type="entry name" value="NADAR-DarT1"/>
</dbReference>
<reference evidence="1 2" key="1">
    <citation type="submission" date="2018-08" db="EMBL/GenBank/DDBJ databases">
        <title>Fulvimarina sp. 85, whole genome shotgun sequence.</title>
        <authorList>
            <person name="Tuo L."/>
        </authorList>
    </citation>
    <scope>NUCLEOTIDE SEQUENCE [LARGE SCALE GENOMIC DNA]</scope>
    <source>
        <strain evidence="1 2">85</strain>
    </source>
</reference>
<evidence type="ECO:0000313" key="2">
    <source>
        <dbReference type="Proteomes" id="UP000264310"/>
    </source>
</evidence>
<proteinExistence type="predicted"/>
<sequence>MATRPVFFPSTDGTQLVHERLFEFQWSSGFAEIQKKKNINALHSVARENGVRDILEISSKSSEELGRKLSAFSLKIDIDGQKYPLESVYQGAKVFEQGGPFREVFEFSPRDAKRFIREANFGNLVRFELEGRSYPLSPMNAFYDWLYIRSLKDHADWIERKVHYDAFTDIEFNPAKQVNCQARAFAEYLTLLKRSKISEAASSFSTFAKMIQTI</sequence>
<comment type="caution">
    <text evidence="1">The sequence shown here is derived from an EMBL/GenBank/DDBJ whole genome shotgun (WGS) entry which is preliminary data.</text>
</comment>
<organism evidence="1 2">
    <name type="scientific">Fulvimarina endophytica</name>
    <dbReference type="NCBI Taxonomy" id="2293836"/>
    <lineage>
        <taxon>Bacteria</taxon>
        <taxon>Pseudomonadati</taxon>
        <taxon>Pseudomonadota</taxon>
        <taxon>Alphaproteobacteria</taxon>
        <taxon>Hyphomicrobiales</taxon>
        <taxon>Aurantimonadaceae</taxon>
        <taxon>Fulvimarina</taxon>
    </lineage>
</organism>
<keyword evidence="2" id="KW-1185">Reference proteome</keyword>
<dbReference type="Proteomes" id="UP000264310">
    <property type="component" value="Unassembled WGS sequence"/>
</dbReference>
<evidence type="ECO:0000313" key="1">
    <source>
        <dbReference type="EMBL" id="RFC64373.1"/>
    </source>
</evidence>
<dbReference type="EMBL" id="QURL01000003">
    <property type="protein sequence ID" value="RFC64373.1"/>
    <property type="molecule type" value="Genomic_DNA"/>
</dbReference>
<gene>
    <name evidence="1" type="ORF">DYI37_08620</name>
</gene>
<dbReference type="OrthoDB" id="3255715at2"/>
<dbReference type="Pfam" id="PF22397">
    <property type="entry name" value="NADAR-DarT1"/>
    <property type="match status" value="1"/>
</dbReference>